<dbReference type="EMBL" id="BAAAZY010000011">
    <property type="protein sequence ID" value="GAA4062817.1"/>
    <property type="molecule type" value="Genomic_DNA"/>
</dbReference>
<dbReference type="Proteomes" id="UP001499984">
    <property type="component" value="Unassembled WGS sequence"/>
</dbReference>
<sequence>MAARSLHPQKEVLRHLAADEFHNRSEAHHVGRNFEEDEVQEAVATASEISFSIAPASGWDARTGTTSAGVLRRSDAWPS</sequence>
<proteinExistence type="predicted"/>
<gene>
    <name evidence="1" type="ORF">GCM10022233_40900</name>
</gene>
<evidence type="ECO:0000313" key="2">
    <source>
        <dbReference type="Proteomes" id="UP001499984"/>
    </source>
</evidence>
<evidence type="ECO:0000313" key="1">
    <source>
        <dbReference type="EMBL" id="GAA4062817.1"/>
    </source>
</evidence>
<protein>
    <submittedName>
        <fullName evidence="1">Uncharacterized protein</fullName>
    </submittedName>
</protein>
<organism evidence="1 2">
    <name type="scientific">Streptomyces shaanxiensis</name>
    <dbReference type="NCBI Taxonomy" id="653357"/>
    <lineage>
        <taxon>Bacteria</taxon>
        <taxon>Bacillati</taxon>
        <taxon>Actinomycetota</taxon>
        <taxon>Actinomycetes</taxon>
        <taxon>Kitasatosporales</taxon>
        <taxon>Streptomycetaceae</taxon>
        <taxon>Streptomyces</taxon>
    </lineage>
</organism>
<keyword evidence="2" id="KW-1185">Reference proteome</keyword>
<accession>A0ABP7VA98</accession>
<reference evidence="2" key="1">
    <citation type="journal article" date="2019" name="Int. J. Syst. Evol. Microbiol.">
        <title>The Global Catalogue of Microorganisms (GCM) 10K type strain sequencing project: providing services to taxonomists for standard genome sequencing and annotation.</title>
        <authorList>
            <consortium name="The Broad Institute Genomics Platform"/>
            <consortium name="The Broad Institute Genome Sequencing Center for Infectious Disease"/>
            <person name="Wu L."/>
            <person name="Ma J."/>
        </authorList>
    </citation>
    <scope>NUCLEOTIDE SEQUENCE [LARGE SCALE GENOMIC DNA]</scope>
    <source>
        <strain evidence="2">JCM 16925</strain>
    </source>
</reference>
<comment type="caution">
    <text evidence="1">The sequence shown here is derived from an EMBL/GenBank/DDBJ whole genome shotgun (WGS) entry which is preliminary data.</text>
</comment>
<name>A0ABP7VA98_9ACTN</name>